<dbReference type="Proteomes" id="UP000887566">
    <property type="component" value="Unplaced"/>
</dbReference>
<dbReference type="AlphaFoldDB" id="A0A914W359"/>
<reference evidence="3" key="1">
    <citation type="submission" date="2022-11" db="UniProtKB">
        <authorList>
            <consortium name="WormBaseParasite"/>
        </authorList>
    </citation>
    <scope>IDENTIFICATION</scope>
</reference>
<evidence type="ECO:0000313" key="2">
    <source>
        <dbReference type="Proteomes" id="UP000887566"/>
    </source>
</evidence>
<organism evidence="2 3">
    <name type="scientific">Plectus sambesii</name>
    <dbReference type="NCBI Taxonomy" id="2011161"/>
    <lineage>
        <taxon>Eukaryota</taxon>
        <taxon>Metazoa</taxon>
        <taxon>Ecdysozoa</taxon>
        <taxon>Nematoda</taxon>
        <taxon>Chromadorea</taxon>
        <taxon>Plectida</taxon>
        <taxon>Plectina</taxon>
        <taxon>Plectoidea</taxon>
        <taxon>Plectidae</taxon>
        <taxon>Plectus</taxon>
    </lineage>
</organism>
<protein>
    <submittedName>
        <fullName evidence="3">Uncharacterized protein</fullName>
    </submittedName>
</protein>
<accession>A0A914W359</accession>
<keyword evidence="2" id="KW-1185">Reference proteome</keyword>
<feature type="region of interest" description="Disordered" evidence="1">
    <location>
        <begin position="78"/>
        <end position="135"/>
    </location>
</feature>
<evidence type="ECO:0000256" key="1">
    <source>
        <dbReference type="SAM" id="MobiDB-lite"/>
    </source>
</evidence>
<proteinExistence type="predicted"/>
<feature type="compositionally biased region" description="Polar residues" evidence="1">
    <location>
        <begin position="119"/>
        <end position="135"/>
    </location>
</feature>
<evidence type="ECO:0000313" key="3">
    <source>
        <dbReference type="WBParaSite" id="PSAMB.scaffold2925size20532.g19703.t1"/>
    </source>
</evidence>
<dbReference type="WBParaSite" id="PSAMB.scaffold2925size20532.g19703.t1">
    <property type="protein sequence ID" value="PSAMB.scaffold2925size20532.g19703.t1"/>
    <property type="gene ID" value="PSAMB.scaffold2925size20532.g19703"/>
</dbReference>
<feature type="compositionally biased region" description="Basic and acidic residues" evidence="1">
    <location>
        <begin position="27"/>
        <end position="42"/>
    </location>
</feature>
<feature type="region of interest" description="Disordered" evidence="1">
    <location>
        <begin position="1"/>
        <end position="42"/>
    </location>
</feature>
<name>A0A914W359_9BILA</name>
<sequence>MTPTAATARLKRRRRDSDTADDDDDATVERERARANTNERSKSSLAPLIVANTVKELVNMVSLGGRIKGPALLAEGWAGRGRKDEGATSTHKHKLGVGERPAVGNVHTTLTTWDRDGKQSSSVRLAGNLPTTRCA</sequence>